<comment type="caution">
    <text evidence="1">The sequence shown here is derived from an EMBL/GenBank/DDBJ whole genome shotgun (WGS) entry which is preliminary data.</text>
</comment>
<organism evidence="1 2">
    <name type="scientific">Kribbella pittospori</name>
    <dbReference type="NCBI Taxonomy" id="722689"/>
    <lineage>
        <taxon>Bacteria</taxon>
        <taxon>Bacillati</taxon>
        <taxon>Actinomycetota</taxon>
        <taxon>Actinomycetes</taxon>
        <taxon>Propionibacteriales</taxon>
        <taxon>Kribbellaceae</taxon>
        <taxon>Kribbella</taxon>
    </lineage>
</organism>
<dbReference type="AlphaFoldDB" id="A0A4R0K368"/>
<accession>A0A4R0K368</accession>
<keyword evidence="2" id="KW-1185">Reference proteome</keyword>
<sequence>MIVYPDGLEVFLCEPNDDPVLELRFRTTAFGIAAAARALHAPAAAQPEHRPFDLATLLEWTGVTPDQLSPR</sequence>
<reference evidence="1 2" key="1">
    <citation type="submission" date="2019-02" db="EMBL/GenBank/DDBJ databases">
        <title>Kribbella capetownensis sp. nov. and Kribbella speibonae sp. nov., isolated from soil.</title>
        <authorList>
            <person name="Curtis S.M."/>
            <person name="Norton I."/>
            <person name="Everest G.J."/>
            <person name="Meyers P.R."/>
        </authorList>
    </citation>
    <scope>NUCLEOTIDE SEQUENCE [LARGE SCALE GENOMIC DNA]</scope>
    <source>
        <strain evidence="1 2">NRRL B-24813</strain>
    </source>
</reference>
<dbReference type="Proteomes" id="UP000291144">
    <property type="component" value="Unassembled WGS sequence"/>
</dbReference>
<name>A0A4R0K368_9ACTN</name>
<protein>
    <submittedName>
        <fullName evidence="1">Uncharacterized protein</fullName>
    </submittedName>
</protein>
<dbReference type="EMBL" id="SJKB01000019">
    <property type="protein sequence ID" value="TCC54433.1"/>
    <property type="molecule type" value="Genomic_DNA"/>
</dbReference>
<evidence type="ECO:0000313" key="2">
    <source>
        <dbReference type="Proteomes" id="UP000291144"/>
    </source>
</evidence>
<dbReference type="RefSeq" id="WP_131365181.1">
    <property type="nucleotide sequence ID" value="NZ_SJKB01000019.1"/>
</dbReference>
<gene>
    <name evidence="1" type="ORF">E0H73_38980</name>
</gene>
<evidence type="ECO:0000313" key="1">
    <source>
        <dbReference type="EMBL" id="TCC54433.1"/>
    </source>
</evidence>
<proteinExistence type="predicted"/>